<organism evidence="2 3">
    <name type="scientific">Euroglyphus maynei</name>
    <name type="common">Mayne's house dust mite</name>
    <dbReference type="NCBI Taxonomy" id="6958"/>
    <lineage>
        <taxon>Eukaryota</taxon>
        <taxon>Metazoa</taxon>
        <taxon>Ecdysozoa</taxon>
        <taxon>Arthropoda</taxon>
        <taxon>Chelicerata</taxon>
        <taxon>Arachnida</taxon>
        <taxon>Acari</taxon>
        <taxon>Acariformes</taxon>
        <taxon>Sarcoptiformes</taxon>
        <taxon>Astigmata</taxon>
        <taxon>Psoroptidia</taxon>
        <taxon>Analgoidea</taxon>
        <taxon>Pyroglyphidae</taxon>
        <taxon>Pyroglyphinae</taxon>
        <taxon>Euroglyphus</taxon>
    </lineage>
</organism>
<gene>
    <name evidence="2" type="ORF">BLA29_014269</name>
</gene>
<dbReference type="OrthoDB" id="6514247at2759"/>
<proteinExistence type="predicted"/>
<name>A0A1Y3BCV8_EURMA</name>
<accession>A0A1Y3BCV8</accession>
<keyword evidence="3" id="KW-1185">Reference proteome</keyword>
<reference evidence="2 3" key="1">
    <citation type="submission" date="2017-03" db="EMBL/GenBank/DDBJ databases">
        <title>Genome Survey of Euroglyphus maynei.</title>
        <authorList>
            <person name="Arlian L.G."/>
            <person name="Morgan M.S."/>
            <person name="Rider S.D."/>
        </authorList>
    </citation>
    <scope>NUCLEOTIDE SEQUENCE [LARGE SCALE GENOMIC DNA]</scope>
    <source>
        <strain evidence="2">Arlian Lab</strain>
        <tissue evidence="2">Whole body</tissue>
    </source>
</reference>
<sequence>MEAHVFIMADKFIVRRLMEILFKMLVQNVPLIDNHDDDGDVNEDSNTSTDSFSHNDDGHRKHQTAVDDMQLIHL</sequence>
<dbReference type="Proteomes" id="UP000194236">
    <property type="component" value="Unassembled WGS sequence"/>
</dbReference>
<feature type="region of interest" description="Disordered" evidence="1">
    <location>
        <begin position="35"/>
        <end position="67"/>
    </location>
</feature>
<evidence type="ECO:0000256" key="1">
    <source>
        <dbReference type="SAM" id="MobiDB-lite"/>
    </source>
</evidence>
<dbReference type="AlphaFoldDB" id="A0A1Y3BCV8"/>
<evidence type="ECO:0000313" key="2">
    <source>
        <dbReference type="EMBL" id="OTF78729.1"/>
    </source>
</evidence>
<comment type="caution">
    <text evidence="2">The sequence shown here is derived from an EMBL/GenBank/DDBJ whole genome shotgun (WGS) entry which is preliminary data.</text>
</comment>
<dbReference type="EMBL" id="MUJZ01026555">
    <property type="protein sequence ID" value="OTF78729.1"/>
    <property type="molecule type" value="Genomic_DNA"/>
</dbReference>
<evidence type="ECO:0000313" key="3">
    <source>
        <dbReference type="Proteomes" id="UP000194236"/>
    </source>
</evidence>
<protein>
    <submittedName>
        <fullName evidence="2">Uncharacterized protein</fullName>
    </submittedName>
</protein>